<evidence type="ECO:0000313" key="2">
    <source>
        <dbReference type="Proteomes" id="UP000006324"/>
    </source>
</evidence>
<name>A0A0F6HEY4_LEPIR</name>
<dbReference type="EMBL" id="AHNQ02000009">
    <property type="protein sequence ID" value="EKO26922.1"/>
    <property type="molecule type" value="Genomic_DNA"/>
</dbReference>
<evidence type="ECO:0000313" key="1">
    <source>
        <dbReference type="EMBL" id="EKO26922.1"/>
    </source>
</evidence>
<protein>
    <submittedName>
        <fullName evidence="1">Uncharacterized protein</fullName>
    </submittedName>
</protein>
<reference evidence="1 2" key="1">
    <citation type="submission" date="2012-09" db="EMBL/GenBank/DDBJ databases">
        <authorList>
            <person name="Harkins D.M."/>
            <person name="Durkin A.S."/>
            <person name="Brinkac L.M."/>
            <person name="Selengut J.D."/>
            <person name="Sanka R."/>
            <person name="DePew J."/>
            <person name="Purushe J."/>
            <person name="Chanthongthip A."/>
            <person name="Lattana O."/>
            <person name="Phetsouvanh R."/>
            <person name="Newton P.N."/>
            <person name="Vinetz J.M."/>
            <person name="Sutton G.G."/>
            <person name="Nelson W.C."/>
            <person name="Fouts D.E."/>
        </authorList>
    </citation>
    <scope>NUCLEOTIDE SEQUENCE [LARGE SCALE GENOMIC DNA]</scope>
    <source>
        <strain evidence="1 2">UI 12621</strain>
    </source>
</reference>
<accession>A0A0F6HEY4</accession>
<proteinExistence type="predicted"/>
<sequence>MKSSSVKSQFARVPTWIKKRISGADDSRELRSITGDLHFSPPIRSDFMV</sequence>
<gene>
    <name evidence="1" type="ORF">LEP1GSC104_1276</name>
</gene>
<dbReference type="AlphaFoldDB" id="A0A0F6HEY4"/>
<comment type="caution">
    <text evidence="1">The sequence shown here is derived from an EMBL/GenBank/DDBJ whole genome shotgun (WGS) entry which is preliminary data.</text>
</comment>
<organism evidence="1 2">
    <name type="scientific">Leptospira interrogans str. UI 12621</name>
    <dbReference type="NCBI Taxonomy" id="1049937"/>
    <lineage>
        <taxon>Bacteria</taxon>
        <taxon>Pseudomonadati</taxon>
        <taxon>Spirochaetota</taxon>
        <taxon>Spirochaetia</taxon>
        <taxon>Leptospirales</taxon>
        <taxon>Leptospiraceae</taxon>
        <taxon>Leptospira</taxon>
    </lineage>
</organism>
<dbReference type="Proteomes" id="UP000006324">
    <property type="component" value="Unassembled WGS sequence"/>
</dbReference>